<evidence type="ECO:0000259" key="4">
    <source>
        <dbReference type="Pfam" id="PF03372"/>
    </source>
</evidence>
<keyword evidence="6" id="KW-1185">Reference proteome</keyword>
<evidence type="ECO:0000256" key="1">
    <source>
        <dbReference type="ARBA" id="ARBA00010774"/>
    </source>
</evidence>
<feature type="compositionally biased region" description="Basic and acidic residues" evidence="3">
    <location>
        <begin position="29"/>
        <end position="46"/>
    </location>
</feature>
<name>A0AAW0GY76_9APHY</name>
<evidence type="ECO:0000256" key="2">
    <source>
        <dbReference type="ARBA" id="ARBA00022801"/>
    </source>
</evidence>
<evidence type="ECO:0000256" key="3">
    <source>
        <dbReference type="SAM" id="MobiDB-lite"/>
    </source>
</evidence>
<protein>
    <recommendedName>
        <fullName evidence="4">Endonuclease/exonuclease/phosphatase domain-containing protein</fullName>
    </recommendedName>
</protein>
<dbReference type="InterPro" id="IPR005135">
    <property type="entry name" value="Endo/exonuclease/phosphatase"/>
</dbReference>
<proteinExistence type="inferred from homology"/>
<feature type="region of interest" description="Disordered" evidence="3">
    <location>
        <begin position="1"/>
        <end position="48"/>
    </location>
</feature>
<organism evidence="5 6">
    <name type="scientific">Cerrena zonata</name>
    <dbReference type="NCBI Taxonomy" id="2478898"/>
    <lineage>
        <taxon>Eukaryota</taxon>
        <taxon>Fungi</taxon>
        <taxon>Dikarya</taxon>
        <taxon>Basidiomycota</taxon>
        <taxon>Agaricomycotina</taxon>
        <taxon>Agaricomycetes</taxon>
        <taxon>Polyporales</taxon>
        <taxon>Cerrenaceae</taxon>
        <taxon>Cerrena</taxon>
    </lineage>
</organism>
<dbReference type="SUPFAM" id="SSF56219">
    <property type="entry name" value="DNase I-like"/>
    <property type="match status" value="1"/>
</dbReference>
<reference evidence="5 6" key="1">
    <citation type="submission" date="2022-09" db="EMBL/GenBank/DDBJ databases">
        <authorList>
            <person name="Palmer J.M."/>
        </authorList>
    </citation>
    <scope>NUCLEOTIDE SEQUENCE [LARGE SCALE GENOMIC DNA]</scope>
    <source>
        <strain evidence="5 6">DSM 7382</strain>
    </source>
</reference>
<evidence type="ECO:0000313" key="6">
    <source>
        <dbReference type="Proteomes" id="UP001385951"/>
    </source>
</evidence>
<accession>A0AAW0GY76</accession>
<dbReference type="PANTHER" id="PTHR12121">
    <property type="entry name" value="CARBON CATABOLITE REPRESSOR PROTEIN 4"/>
    <property type="match status" value="1"/>
</dbReference>
<gene>
    <name evidence="5" type="ORF">QCA50_001998</name>
</gene>
<dbReference type="PANTHER" id="PTHR12121:SF45">
    <property type="entry name" value="NOCTURNIN"/>
    <property type="match status" value="1"/>
</dbReference>
<dbReference type="GO" id="GO:0000175">
    <property type="term" value="F:3'-5'-RNA exonuclease activity"/>
    <property type="evidence" value="ECO:0007669"/>
    <property type="project" value="TreeGrafter"/>
</dbReference>
<dbReference type="GO" id="GO:0006139">
    <property type="term" value="P:nucleobase-containing compound metabolic process"/>
    <property type="evidence" value="ECO:0007669"/>
    <property type="project" value="UniProtKB-ARBA"/>
</dbReference>
<dbReference type="AlphaFoldDB" id="A0AAW0GY76"/>
<dbReference type="EMBL" id="JASBNA010000002">
    <property type="protein sequence ID" value="KAK7694810.1"/>
    <property type="molecule type" value="Genomic_DNA"/>
</dbReference>
<dbReference type="Pfam" id="PF03372">
    <property type="entry name" value="Exo_endo_phos"/>
    <property type="match status" value="1"/>
</dbReference>
<comment type="similarity">
    <text evidence="1">Belongs to the CCR4/nocturin family.</text>
</comment>
<dbReference type="InterPro" id="IPR050410">
    <property type="entry name" value="CCR4/nocturin_mRNA_transcr"/>
</dbReference>
<evidence type="ECO:0000313" key="5">
    <source>
        <dbReference type="EMBL" id="KAK7694810.1"/>
    </source>
</evidence>
<sequence length="399" mass="44424">MSEVKTKKPYQPTPEQIAQAEARRIKKAAQKEAQKEKERQEQEERGQIFPREWLSIDQPEPESVTVKVMTWNEVDRTEKLFPVLEKAGYSHVYAAGPRKKHGCLIAFKKDLFTLLSHKLISYDDLEVRKSGGPTDSRGSSFRTKNIGNLVALQRTSKLQDGVIVATSHLFWHPSQAAIILREVVNFRKELGKEDWPCVIAGDFNFAPDDPAYSLLVGNGILPEQSKRLASSRVVHVTIDPSVPVTTNKMMGDDEEGGETDPDRIITNARAAVEADGLLTDNELADMFKSSGTVFSTYDRGLRLCENIEEFTCGARLGIPPSRLGGYDPVWTSYTHYWKTVLDYIFVLEPAGYPITVNGLAKPIPTTHLGPGLPQKGICGSDHISLCAELSWRETPDTSP</sequence>
<dbReference type="InterPro" id="IPR036691">
    <property type="entry name" value="Endo/exonu/phosph_ase_sf"/>
</dbReference>
<keyword evidence="2" id="KW-0378">Hydrolase</keyword>
<dbReference type="Gene3D" id="3.60.10.10">
    <property type="entry name" value="Endonuclease/exonuclease/phosphatase"/>
    <property type="match status" value="1"/>
</dbReference>
<comment type="caution">
    <text evidence="5">The sequence shown here is derived from an EMBL/GenBank/DDBJ whole genome shotgun (WGS) entry which is preliminary data.</text>
</comment>
<dbReference type="Proteomes" id="UP001385951">
    <property type="component" value="Unassembled WGS sequence"/>
</dbReference>
<feature type="domain" description="Endonuclease/exonuclease/phosphatase" evidence="4">
    <location>
        <begin position="87"/>
        <end position="346"/>
    </location>
</feature>